<accession>A0A168HER1</accession>
<dbReference type="VEuPathDB" id="FungiDB:MUCCIDRAFT_157306"/>
<gene>
    <name evidence="2" type="ORF">MUCCIDRAFT_157306</name>
</gene>
<dbReference type="SUPFAM" id="SSF53335">
    <property type="entry name" value="S-adenosyl-L-methionine-dependent methyltransferases"/>
    <property type="match status" value="1"/>
</dbReference>
<evidence type="ECO:0000313" key="2">
    <source>
        <dbReference type="EMBL" id="OAC98707.1"/>
    </source>
</evidence>
<reference evidence="2 3" key="1">
    <citation type="submission" date="2015-06" db="EMBL/GenBank/DDBJ databases">
        <title>Expansion of signal transduction pathways in fungi by whole-genome duplication.</title>
        <authorList>
            <consortium name="DOE Joint Genome Institute"/>
            <person name="Corrochano L.M."/>
            <person name="Kuo A."/>
            <person name="Marcet-Houben M."/>
            <person name="Polaino S."/>
            <person name="Salamov A."/>
            <person name="Villalobos J.M."/>
            <person name="Alvarez M.I."/>
            <person name="Avalos J."/>
            <person name="Benito E.P."/>
            <person name="Benoit I."/>
            <person name="Burger G."/>
            <person name="Camino L.P."/>
            <person name="Canovas D."/>
            <person name="Cerda-Olmedo E."/>
            <person name="Cheng J.-F."/>
            <person name="Dominguez A."/>
            <person name="Elias M."/>
            <person name="Eslava A.P."/>
            <person name="Glaser F."/>
            <person name="Grimwood J."/>
            <person name="Gutierrez G."/>
            <person name="Heitman J."/>
            <person name="Henrissat B."/>
            <person name="Iturriaga E.A."/>
            <person name="Lang B.F."/>
            <person name="Lavin J.L."/>
            <person name="Lee S."/>
            <person name="Li W."/>
            <person name="Lindquist E."/>
            <person name="Lopez-Garcia S."/>
            <person name="Luque E.M."/>
            <person name="Marcos A.T."/>
            <person name="Martin J."/>
            <person name="Mccluskey K."/>
            <person name="Medina H.R."/>
            <person name="Miralles-Duran A."/>
            <person name="Miyazaki A."/>
            <person name="Munoz-Torres E."/>
            <person name="Oguiza J.A."/>
            <person name="Ohm R."/>
            <person name="Olmedo M."/>
            <person name="Orejas M."/>
            <person name="Ortiz-Castellanos L."/>
            <person name="Pisabarro A.G."/>
            <person name="Rodriguez-Romero J."/>
            <person name="Ruiz-Herrera J."/>
            <person name="Ruiz-Vazquez R."/>
            <person name="Sanz C."/>
            <person name="Schackwitz W."/>
            <person name="Schmutz J."/>
            <person name="Shahriari M."/>
            <person name="Shelest E."/>
            <person name="Silva-Franco F."/>
            <person name="Soanes D."/>
            <person name="Syed K."/>
            <person name="Tagua V.G."/>
            <person name="Talbot N.J."/>
            <person name="Thon M."/>
            <person name="De Vries R.P."/>
            <person name="Wiebenga A."/>
            <person name="Yadav J.S."/>
            <person name="Braun E.L."/>
            <person name="Baker S."/>
            <person name="Garre V."/>
            <person name="Horwitz B."/>
            <person name="Torres-Martinez S."/>
            <person name="Idnurm A."/>
            <person name="Herrera-Estrella A."/>
            <person name="Gabaldon T."/>
            <person name="Grigoriev I.V."/>
        </authorList>
    </citation>
    <scope>NUCLEOTIDE SEQUENCE [LARGE SCALE GENOMIC DNA]</scope>
    <source>
        <strain evidence="2 3">CBS 277.49</strain>
    </source>
</reference>
<organism evidence="2 3">
    <name type="scientific">Mucor lusitanicus CBS 277.49</name>
    <dbReference type="NCBI Taxonomy" id="747725"/>
    <lineage>
        <taxon>Eukaryota</taxon>
        <taxon>Fungi</taxon>
        <taxon>Fungi incertae sedis</taxon>
        <taxon>Mucoromycota</taxon>
        <taxon>Mucoromycotina</taxon>
        <taxon>Mucoromycetes</taxon>
        <taxon>Mucorales</taxon>
        <taxon>Mucorineae</taxon>
        <taxon>Mucoraceae</taxon>
        <taxon>Mucor</taxon>
    </lineage>
</organism>
<dbReference type="GO" id="GO:0005634">
    <property type="term" value="C:nucleus"/>
    <property type="evidence" value="ECO:0007669"/>
    <property type="project" value="TreeGrafter"/>
</dbReference>
<evidence type="ECO:0000313" key="3">
    <source>
        <dbReference type="Proteomes" id="UP000077051"/>
    </source>
</evidence>
<dbReference type="InterPro" id="IPR029063">
    <property type="entry name" value="SAM-dependent_MTases_sf"/>
</dbReference>
<proteinExistence type="inferred from homology"/>
<sequence length="435" mass="50672">MSERPKRKRRQAASRSARVSNAHYVGYVEDNESVEAIMKKFEELERIQQEFTSSPQPVNDTLQLEQDDRDQDTLIEDSLTQEQLEEVFRRTSAFTVKSASVDPDFIVDMDALDLLQAEYRHNNTAEFIEEDDYYYVGDDFDLDGQVDDDGKDEQYRDRYYRRSTPSKKKRLDRQSVLNKHKMLAAQTKDETGRTVPVKRQACDIDPSLPTYVRIPPRPIKASWAHSIKPLSSNATPPTNAAYHEVHRLVDQDLTQYGSQFQAIYMDPPLLMAGEPPTPGKISIEDLAKLNVPDVMDTGFLFIWLEKEWLHRIVKIATQWGFRYVENYCWIKKNINNTIYTGESNYFCKSKLNLLIFKREQSKIEIRHQRNADCLFDFVKPMKAGQFTEPKPAHVYHVIETLLPKSVPQSKLLELWSTRNYRRQGWTTVAEVVCND</sequence>
<dbReference type="GO" id="GO:0008168">
    <property type="term" value="F:methyltransferase activity"/>
    <property type="evidence" value="ECO:0007669"/>
    <property type="project" value="TreeGrafter"/>
</dbReference>
<evidence type="ECO:0008006" key="4">
    <source>
        <dbReference type="Google" id="ProtNLM"/>
    </source>
</evidence>
<dbReference type="PROSITE" id="PS51143">
    <property type="entry name" value="MT_A70"/>
    <property type="match status" value="1"/>
</dbReference>
<dbReference type="PANTHER" id="PTHR12829">
    <property type="entry name" value="N6-ADENOSINE-METHYLTRANSFERASE"/>
    <property type="match status" value="1"/>
</dbReference>
<keyword evidence="3" id="KW-1185">Reference proteome</keyword>
<dbReference type="InterPro" id="IPR007757">
    <property type="entry name" value="MT-A70-like"/>
</dbReference>
<dbReference type="AlphaFoldDB" id="A0A168HER1"/>
<feature type="non-terminal residue" evidence="2">
    <location>
        <position position="1"/>
    </location>
</feature>
<dbReference type="PANTHER" id="PTHR12829:SF8">
    <property type="entry name" value="CHROMOSOME UNDETERMINED SCAFFOLD_82, WHOLE GENOME SHOTGUN SEQUENCE"/>
    <property type="match status" value="1"/>
</dbReference>
<dbReference type="Proteomes" id="UP000077051">
    <property type="component" value="Unassembled WGS sequence"/>
</dbReference>
<dbReference type="GO" id="GO:0036396">
    <property type="term" value="C:RNA N6-methyladenosine methyltransferase complex"/>
    <property type="evidence" value="ECO:0007669"/>
    <property type="project" value="TreeGrafter"/>
</dbReference>
<protein>
    <recommendedName>
        <fullName evidence="4">MT-A70-domain-containing protein</fullName>
    </recommendedName>
</protein>
<comment type="similarity">
    <text evidence="1">Belongs to the MT-A70-like family.</text>
</comment>
<comment type="caution">
    <text evidence="2">The sequence shown here is derived from an EMBL/GenBank/DDBJ whole genome shotgun (WGS) entry which is preliminary data.</text>
</comment>
<dbReference type="STRING" id="747725.A0A168HER1"/>
<dbReference type="EMBL" id="AMYB01000009">
    <property type="protein sequence ID" value="OAC98707.1"/>
    <property type="molecule type" value="Genomic_DNA"/>
</dbReference>
<evidence type="ECO:0000256" key="1">
    <source>
        <dbReference type="PROSITE-ProRule" id="PRU00489"/>
    </source>
</evidence>
<dbReference type="Pfam" id="PF05063">
    <property type="entry name" value="MT-A70"/>
    <property type="match status" value="1"/>
</dbReference>
<name>A0A168HER1_MUCCL</name>
<dbReference type="OrthoDB" id="426718at2759"/>